<dbReference type="PRINTS" id="PR00300">
    <property type="entry name" value="CLPPROTEASEA"/>
</dbReference>
<keyword evidence="3 8" id="KW-0732">Signal</keyword>
<feature type="chain" id="PRO_5040453347" description="Torsin" evidence="8">
    <location>
        <begin position="23"/>
        <end position="330"/>
    </location>
</feature>
<feature type="domain" description="AAA+ ATPase" evidence="9">
    <location>
        <begin position="95"/>
        <end position="236"/>
    </location>
</feature>
<organism evidence="10 11">
    <name type="scientific">Muraenolepis orangiensis</name>
    <name type="common">Patagonian moray cod</name>
    <dbReference type="NCBI Taxonomy" id="630683"/>
    <lineage>
        <taxon>Eukaryota</taxon>
        <taxon>Metazoa</taxon>
        <taxon>Chordata</taxon>
        <taxon>Craniata</taxon>
        <taxon>Vertebrata</taxon>
        <taxon>Euteleostomi</taxon>
        <taxon>Actinopterygii</taxon>
        <taxon>Neopterygii</taxon>
        <taxon>Teleostei</taxon>
        <taxon>Neoteleostei</taxon>
        <taxon>Acanthomorphata</taxon>
        <taxon>Zeiogadaria</taxon>
        <taxon>Gadariae</taxon>
        <taxon>Gadiformes</taxon>
        <taxon>Muraenolepidoidei</taxon>
        <taxon>Muraenolepididae</taxon>
        <taxon>Muraenolepis</taxon>
    </lineage>
</organism>
<dbReference type="GO" id="GO:0005788">
    <property type="term" value="C:endoplasmic reticulum lumen"/>
    <property type="evidence" value="ECO:0007669"/>
    <property type="project" value="UniProtKB-SubCell"/>
</dbReference>
<feature type="binding site" evidence="7">
    <location>
        <begin position="103"/>
        <end position="110"/>
    </location>
    <ligand>
        <name>ATP</name>
        <dbReference type="ChEBI" id="CHEBI:30616"/>
    </ligand>
</feature>
<dbReference type="GO" id="GO:0019894">
    <property type="term" value="F:kinesin binding"/>
    <property type="evidence" value="ECO:0007669"/>
    <property type="project" value="TreeGrafter"/>
</dbReference>
<keyword evidence="4 6" id="KW-0256">Endoplasmic reticulum</keyword>
<comment type="subcellular location">
    <subcellularLocation>
        <location evidence="1 6">Endoplasmic reticulum lumen</location>
    </subcellularLocation>
</comment>
<dbReference type="GO" id="GO:0005635">
    <property type="term" value="C:nuclear envelope"/>
    <property type="evidence" value="ECO:0007669"/>
    <property type="project" value="TreeGrafter"/>
</dbReference>
<proteinExistence type="inferred from homology"/>
<dbReference type="AlphaFoldDB" id="A0A9Q0EEA4"/>
<gene>
    <name evidence="10" type="ORF">NHX12_027793</name>
</gene>
<evidence type="ECO:0000256" key="7">
    <source>
        <dbReference type="PIRSR" id="PIRSR038079-1"/>
    </source>
</evidence>
<dbReference type="InterPro" id="IPR003593">
    <property type="entry name" value="AAA+_ATPase"/>
</dbReference>
<dbReference type="Gene3D" id="3.40.50.300">
    <property type="entry name" value="P-loop containing nucleotide triphosphate hydrolases"/>
    <property type="match status" value="1"/>
</dbReference>
<dbReference type="Proteomes" id="UP001148018">
    <property type="component" value="Unassembled WGS sequence"/>
</dbReference>
<evidence type="ECO:0000256" key="5">
    <source>
        <dbReference type="ARBA" id="ARBA00023180"/>
    </source>
</evidence>
<dbReference type="Pfam" id="PF06309">
    <property type="entry name" value="Torsin"/>
    <property type="match status" value="1"/>
</dbReference>
<evidence type="ECO:0000259" key="9">
    <source>
        <dbReference type="SMART" id="SM00382"/>
    </source>
</evidence>
<dbReference type="GO" id="GO:0016887">
    <property type="term" value="F:ATP hydrolysis activity"/>
    <property type="evidence" value="ECO:0007669"/>
    <property type="project" value="InterPro"/>
</dbReference>
<sequence length="330" mass="36841">MKFKKQLALLVLLLVCAGRTKADVLIALGMAVTALGSAAVPEIYCYFRECCNEKWIFFDGGLQADIEGQLFGQHIASSIILNAVTGFMSNSIPKKPLVLSLHGLTGTGKTFASKLIAKSLFRKGMDSGHVHMFSSELHFPHKSQTELYKSQLQHWIRGNVTNCAHSMFIFDEMDKMHPGLIDGIKPFLDYHDKLDGVSYRRAIFIFLSNAGGDILTQTALDFWKAGKKREEIKLKDVETALSLSVFNNKDNGFWHTGLIEKGLVDFFVPFLPLEHSHVVQCVMAEMRAKGRTPDSSIAYEVAGEMSFFPKDERIFSVTGCKAIASRLNFF</sequence>
<accession>A0A9Q0EEA4</accession>
<feature type="signal peptide" evidence="8">
    <location>
        <begin position="1"/>
        <end position="22"/>
    </location>
</feature>
<dbReference type="Pfam" id="PF21376">
    <property type="entry name" value="TOR1A_C"/>
    <property type="match status" value="1"/>
</dbReference>
<evidence type="ECO:0000256" key="4">
    <source>
        <dbReference type="ARBA" id="ARBA00022824"/>
    </source>
</evidence>
<keyword evidence="7" id="KW-0067">ATP-binding</keyword>
<dbReference type="GO" id="GO:0071763">
    <property type="term" value="P:nuclear membrane organization"/>
    <property type="evidence" value="ECO:0007669"/>
    <property type="project" value="TreeGrafter"/>
</dbReference>
<dbReference type="InterPro" id="IPR049337">
    <property type="entry name" value="TOR1A_C"/>
</dbReference>
<dbReference type="InterPro" id="IPR017378">
    <property type="entry name" value="Torsin_1/2"/>
</dbReference>
<dbReference type="SMART" id="SM00382">
    <property type="entry name" value="AAA"/>
    <property type="match status" value="1"/>
</dbReference>
<dbReference type="PANTHER" id="PTHR10760">
    <property type="entry name" value="TORSIN"/>
    <property type="match status" value="1"/>
</dbReference>
<dbReference type="InterPro" id="IPR001270">
    <property type="entry name" value="ClpA/B"/>
</dbReference>
<evidence type="ECO:0000256" key="6">
    <source>
        <dbReference type="PIRNR" id="PIRNR038079"/>
    </source>
</evidence>
<evidence type="ECO:0000313" key="10">
    <source>
        <dbReference type="EMBL" id="KAJ3605749.1"/>
    </source>
</evidence>
<keyword evidence="5" id="KW-0325">Glycoprotein</keyword>
<evidence type="ECO:0000256" key="3">
    <source>
        <dbReference type="ARBA" id="ARBA00022729"/>
    </source>
</evidence>
<dbReference type="CDD" id="cd00009">
    <property type="entry name" value="AAA"/>
    <property type="match status" value="1"/>
</dbReference>
<dbReference type="GO" id="GO:0034504">
    <property type="term" value="P:protein localization to nucleus"/>
    <property type="evidence" value="ECO:0007669"/>
    <property type="project" value="TreeGrafter"/>
</dbReference>
<name>A0A9Q0EEA4_9TELE</name>
<dbReference type="EMBL" id="JANIIK010000043">
    <property type="protein sequence ID" value="KAJ3605749.1"/>
    <property type="molecule type" value="Genomic_DNA"/>
</dbReference>
<comment type="caution">
    <text evidence="10">The sequence shown here is derived from an EMBL/GenBank/DDBJ whole genome shotgun (WGS) entry which is preliminary data.</text>
</comment>
<evidence type="ECO:0000256" key="1">
    <source>
        <dbReference type="ARBA" id="ARBA00004319"/>
    </source>
</evidence>
<dbReference type="PIRSF" id="PIRSF038079">
    <property type="entry name" value="Torsin_2A"/>
    <property type="match status" value="1"/>
</dbReference>
<evidence type="ECO:0000313" key="11">
    <source>
        <dbReference type="Proteomes" id="UP001148018"/>
    </source>
</evidence>
<dbReference type="OrthoDB" id="19623at2759"/>
<dbReference type="InterPro" id="IPR027417">
    <property type="entry name" value="P-loop_NTPase"/>
</dbReference>
<protein>
    <recommendedName>
        <fullName evidence="6">Torsin</fullName>
    </recommendedName>
</protein>
<evidence type="ECO:0000256" key="8">
    <source>
        <dbReference type="SAM" id="SignalP"/>
    </source>
</evidence>
<comment type="similarity">
    <text evidence="2 6">Belongs to the ClpA/ClpB family. Torsin subfamily.</text>
</comment>
<reference evidence="10" key="1">
    <citation type="submission" date="2022-07" db="EMBL/GenBank/DDBJ databases">
        <title>Chromosome-level genome of Muraenolepis orangiensis.</title>
        <authorList>
            <person name="Kim J."/>
        </authorList>
    </citation>
    <scope>NUCLEOTIDE SEQUENCE</scope>
    <source>
        <strain evidence="10">KU_S4_2022</strain>
        <tissue evidence="10">Muscle</tissue>
    </source>
</reference>
<dbReference type="GO" id="GO:0005524">
    <property type="term" value="F:ATP binding"/>
    <property type="evidence" value="ECO:0007669"/>
    <property type="project" value="UniProtKB-KW"/>
</dbReference>
<keyword evidence="7" id="KW-0547">Nucleotide-binding</keyword>
<evidence type="ECO:0000256" key="2">
    <source>
        <dbReference type="ARBA" id="ARBA00006235"/>
    </source>
</evidence>
<dbReference type="SUPFAM" id="SSF52540">
    <property type="entry name" value="P-loop containing nucleoside triphosphate hydrolases"/>
    <property type="match status" value="1"/>
</dbReference>
<keyword evidence="11" id="KW-1185">Reference proteome</keyword>
<dbReference type="InterPro" id="IPR010448">
    <property type="entry name" value="Torsin"/>
</dbReference>
<dbReference type="FunFam" id="3.40.50.300:FF:001719">
    <property type="entry name" value="Torsin"/>
    <property type="match status" value="1"/>
</dbReference>
<dbReference type="PANTHER" id="PTHR10760:SF14">
    <property type="entry name" value="TORSIN-1B"/>
    <property type="match status" value="1"/>
</dbReference>